<feature type="transmembrane region" description="Helical" evidence="5">
    <location>
        <begin position="211"/>
        <end position="233"/>
    </location>
</feature>
<dbReference type="Proteomes" id="UP000091967">
    <property type="component" value="Unassembled WGS sequence"/>
</dbReference>
<evidence type="ECO:0000256" key="1">
    <source>
        <dbReference type="ARBA" id="ARBA00004141"/>
    </source>
</evidence>
<reference evidence="6 7" key="1">
    <citation type="submission" date="2016-06" db="EMBL/GenBank/DDBJ databases">
        <title>Living apart together: crosstalk between the core and supernumerary genomes in a fungal plant pathogen.</title>
        <authorList>
            <person name="Vanheule A."/>
            <person name="Audenaert K."/>
            <person name="Warris S."/>
            <person name="Van De Geest H."/>
            <person name="Schijlen E."/>
            <person name="Hofte M."/>
            <person name="De Saeger S."/>
            <person name="Haesaert G."/>
            <person name="Waalwijk C."/>
            <person name="Van Der Lee T."/>
        </authorList>
    </citation>
    <scope>NUCLEOTIDE SEQUENCE [LARGE SCALE GENOMIC DNA]</scope>
    <source>
        <strain evidence="6 7">2516</strain>
    </source>
</reference>
<protein>
    <recommendedName>
        <fullName evidence="8">Major facilitator superfamily (MFS) profile domain-containing protein</fullName>
    </recommendedName>
</protein>
<evidence type="ECO:0000256" key="3">
    <source>
        <dbReference type="ARBA" id="ARBA00023180"/>
    </source>
</evidence>
<accession>A0A1B8AIA0</accession>
<feature type="region of interest" description="Disordered" evidence="4">
    <location>
        <begin position="368"/>
        <end position="417"/>
    </location>
</feature>
<dbReference type="InterPro" id="IPR011701">
    <property type="entry name" value="MFS"/>
</dbReference>
<dbReference type="InterPro" id="IPR036259">
    <property type="entry name" value="MFS_trans_sf"/>
</dbReference>
<feature type="transmembrane region" description="Helical" evidence="5">
    <location>
        <begin position="44"/>
        <end position="67"/>
    </location>
</feature>
<feature type="compositionally biased region" description="Low complexity" evidence="4">
    <location>
        <begin position="390"/>
        <end position="412"/>
    </location>
</feature>
<feature type="transmembrane region" description="Helical" evidence="5">
    <location>
        <begin position="148"/>
        <end position="172"/>
    </location>
</feature>
<evidence type="ECO:0000256" key="5">
    <source>
        <dbReference type="SAM" id="Phobius"/>
    </source>
</evidence>
<evidence type="ECO:0000313" key="7">
    <source>
        <dbReference type="Proteomes" id="UP000091967"/>
    </source>
</evidence>
<evidence type="ECO:0000256" key="2">
    <source>
        <dbReference type="ARBA" id="ARBA00006727"/>
    </source>
</evidence>
<organism evidence="6 7">
    <name type="scientific">Fusarium poae</name>
    <dbReference type="NCBI Taxonomy" id="36050"/>
    <lineage>
        <taxon>Eukaryota</taxon>
        <taxon>Fungi</taxon>
        <taxon>Dikarya</taxon>
        <taxon>Ascomycota</taxon>
        <taxon>Pezizomycotina</taxon>
        <taxon>Sordariomycetes</taxon>
        <taxon>Hypocreomycetidae</taxon>
        <taxon>Hypocreales</taxon>
        <taxon>Nectriaceae</taxon>
        <taxon>Fusarium</taxon>
    </lineage>
</organism>
<sequence length="442" mass="46949">MLLAPLVTYLASRFRLQVVVLSGCFLQGIGYVAASFASRTWHLYLTQGALVGSGIGFIIIPSMAVLSQWFSKRRSIANGISSAGSGVGGAAFTWGTAAMIQHQGLGWALRTTGLITLAATVPATLLLRDRNSQIQPNQRAVDIALLRSKAVVFLLMWAFISMFGYIVLLFSLSEFALAIGLSHKQATDVIGFLNVGTAVGRPLIGLASDRFSSVATACVLTLLCGLTCFALWLPSKSFGLTLCFSILCGAILGVFWMTIGPLSAEVAGLRNLQSMLSLAWAATILPTANTSNDPLTTEATGETSEPDMTTDALFDEDCHGSQDSPATPSTRVHSPAMTTLGTMAKIPVHDNETCVSSLCDNAIPEVSHSSSYRAKVPSEPQKDQDLNHRSCSSNDTESDSSEAQSPSAPEAQVSSPCHGARSHVVLVAYLPIQLRRCKMETA</sequence>
<dbReference type="AlphaFoldDB" id="A0A1B8AIA0"/>
<dbReference type="Gene3D" id="1.20.1250.20">
    <property type="entry name" value="MFS general substrate transporter like domains"/>
    <property type="match status" value="2"/>
</dbReference>
<feature type="transmembrane region" description="Helical" evidence="5">
    <location>
        <begin position="107"/>
        <end position="127"/>
    </location>
</feature>
<dbReference type="InterPro" id="IPR050327">
    <property type="entry name" value="Proton-linked_MCT"/>
</dbReference>
<dbReference type="OMA" id="NTSTWIM"/>
<gene>
    <name evidence="6" type="ORF">FPOA_06672</name>
</gene>
<feature type="compositionally biased region" description="Polar residues" evidence="4">
    <location>
        <begin position="291"/>
        <end position="307"/>
    </location>
</feature>
<dbReference type="SUPFAM" id="SSF103473">
    <property type="entry name" value="MFS general substrate transporter"/>
    <property type="match status" value="1"/>
</dbReference>
<feature type="region of interest" description="Disordered" evidence="4">
    <location>
        <begin position="291"/>
        <end position="335"/>
    </location>
</feature>
<comment type="similarity">
    <text evidence="2">Belongs to the major facilitator superfamily. Monocarboxylate porter (TC 2.A.1.13) family.</text>
</comment>
<dbReference type="GO" id="GO:0016020">
    <property type="term" value="C:membrane"/>
    <property type="evidence" value="ECO:0007669"/>
    <property type="project" value="UniProtKB-SubCell"/>
</dbReference>
<feature type="compositionally biased region" description="Polar residues" evidence="4">
    <location>
        <begin position="321"/>
        <end position="335"/>
    </location>
</feature>
<evidence type="ECO:0000256" key="4">
    <source>
        <dbReference type="SAM" id="MobiDB-lite"/>
    </source>
</evidence>
<keyword evidence="7" id="KW-1185">Reference proteome</keyword>
<evidence type="ECO:0008006" key="8">
    <source>
        <dbReference type="Google" id="ProtNLM"/>
    </source>
</evidence>
<keyword evidence="5" id="KW-0812">Transmembrane</keyword>
<dbReference type="Pfam" id="PF07690">
    <property type="entry name" value="MFS_1"/>
    <property type="match status" value="1"/>
</dbReference>
<keyword evidence="5" id="KW-0472">Membrane</keyword>
<keyword evidence="5" id="KW-1133">Transmembrane helix</keyword>
<dbReference type="PANTHER" id="PTHR11360">
    <property type="entry name" value="MONOCARBOXYLATE TRANSPORTER"/>
    <property type="match status" value="1"/>
</dbReference>
<dbReference type="EMBL" id="LYXU01000003">
    <property type="protein sequence ID" value="OBS20295.1"/>
    <property type="molecule type" value="Genomic_DNA"/>
</dbReference>
<name>A0A1B8AIA0_FUSPO</name>
<dbReference type="PANTHER" id="PTHR11360:SF315">
    <property type="entry name" value="TRANSPORTER MCH2-RELATED"/>
    <property type="match status" value="1"/>
</dbReference>
<proteinExistence type="inferred from homology"/>
<feature type="transmembrane region" description="Helical" evidence="5">
    <location>
        <begin position="79"/>
        <end position="101"/>
    </location>
</feature>
<keyword evidence="3" id="KW-0325">Glycoprotein</keyword>
<evidence type="ECO:0000313" key="6">
    <source>
        <dbReference type="EMBL" id="OBS20295.1"/>
    </source>
</evidence>
<feature type="transmembrane region" description="Helical" evidence="5">
    <location>
        <begin position="240"/>
        <end position="259"/>
    </location>
</feature>
<comment type="subcellular location">
    <subcellularLocation>
        <location evidence="1">Membrane</location>
        <topology evidence="1">Multi-pass membrane protein</topology>
    </subcellularLocation>
</comment>
<dbReference type="GO" id="GO:0022857">
    <property type="term" value="F:transmembrane transporter activity"/>
    <property type="evidence" value="ECO:0007669"/>
    <property type="project" value="InterPro"/>
</dbReference>
<comment type="caution">
    <text evidence="6">The sequence shown here is derived from an EMBL/GenBank/DDBJ whole genome shotgun (WGS) entry which is preliminary data.</text>
</comment>